<protein>
    <submittedName>
        <fullName evidence="1">Uncharacterized protein</fullName>
    </submittedName>
</protein>
<evidence type="ECO:0000313" key="2">
    <source>
        <dbReference type="EMBL" id="KAG0494462.1"/>
    </source>
</evidence>
<dbReference type="EMBL" id="JADCNL010000002">
    <property type="protein sequence ID" value="KAG0492375.1"/>
    <property type="molecule type" value="Genomic_DNA"/>
</dbReference>
<evidence type="ECO:0000313" key="1">
    <source>
        <dbReference type="EMBL" id="KAG0492375.1"/>
    </source>
</evidence>
<organism evidence="1 3">
    <name type="scientific">Vanilla planifolia</name>
    <name type="common">Vanilla</name>
    <dbReference type="NCBI Taxonomy" id="51239"/>
    <lineage>
        <taxon>Eukaryota</taxon>
        <taxon>Viridiplantae</taxon>
        <taxon>Streptophyta</taxon>
        <taxon>Embryophyta</taxon>
        <taxon>Tracheophyta</taxon>
        <taxon>Spermatophyta</taxon>
        <taxon>Magnoliopsida</taxon>
        <taxon>Liliopsida</taxon>
        <taxon>Asparagales</taxon>
        <taxon>Orchidaceae</taxon>
        <taxon>Vanilloideae</taxon>
        <taxon>Vanilleae</taxon>
        <taxon>Vanilla</taxon>
    </lineage>
</organism>
<gene>
    <name evidence="2" type="ORF">HPP92_005456</name>
    <name evidence="1" type="ORF">HPP92_005773</name>
</gene>
<sequence length="66" mass="7466">MVVEVEALHYIILIPASLVKARSVSITISRFPIVDKPRSFLCGGSTVGYRAALLFIRHIYRSIKYE</sequence>
<keyword evidence="3" id="KW-1185">Reference proteome</keyword>
<name>A0A835RQ64_VANPL</name>
<dbReference type="AlphaFoldDB" id="A0A835RQ64"/>
<reference evidence="3 4" key="1">
    <citation type="journal article" date="2020" name="Nat. Food">
        <title>A phased Vanilla planifolia genome enables genetic improvement of flavour and production.</title>
        <authorList>
            <person name="Hasing T."/>
            <person name="Tang H."/>
            <person name="Brym M."/>
            <person name="Khazi F."/>
            <person name="Huang T."/>
            <person name="Chambers A.H."/>
        </authorList>
    </citation>
    <scope>NUCLEOTIDE SEQUENCE [LARGE SCALE GENOMIC DNA]</scope>
    <source>
        <tissue evidence="1">Leaf</tissue>
    </source>
</reference>
<evidence type="ECO:0000313" key="3">
    <source>
        <dbReference type="Proteomes" id="UP000636800"/>
    </source>
</evidence>
<dbReference type="Proteomes" id="UP000636800">
    <property type="component" value="Chromosome 2"/>
</dbReference>
<evidence type="ECO:0000313" key="4">
    <source>
        <dbReference type="Proteomes" id="UP000639772"/>
    </source>
</evidence>
<accession>A0A835RQ64</accession>
<comment type="caution">
    <text evidence="1">The sequence shown here is derived from an EMBL/GenBank/DDBJ whole genome shotgun (WGS) entry which is preliminary data.</text>
</comment>
<dbReference type="EMBL" id="JADCNM010000002">
    <property type="protein sequence ID" value="KAG0494462.1"/>
    <property type="molecule type" value="Genomic_DNA"/>
</dbReference>
<dbReference type="Proteomes" id="UP000639772">
    <property type="component" value="Unassembled WGS sequence"/>
</dbReference>
<proteinExistence type="predicted"/>